<dbReference type="GO" id="GO:0008173">
    <property type="term" value="F:RNA methyltransferase activity"/>
    <property type="evidence" value="ECO:0007669"/>
    <property type="project" value="UniProtKB-UniRule"/>
</dbReference>
<organism evidence="3 4">
    <name type="scientific">Lupinus luteus</name>
    <name type="common">European yellow lupine</name>
    <dbReference type="NCBI Taxonomy" id="3873"/>
    <lineage>
        <taxon>Eukaryota</taxon>
        <taxon>Viridiplantae</taxon>
        <taxon>Streptophyta</taxon>
        <taxon>Embryophyta</taxon>
        <taxon>Tracheophyta</taxon>
        <taxon>Spermatophyta</taxon>
        <taxon>Magnoliopsida</taxon>
        <taxon>eudicotyledons</taxon>
        <taxon>Gunneridae</taxon>
        <taxon>Pentapetalae</taxon>
        <taxon>rosids</taxon>
        <taxon>fabids</taxon>
        <taxon>Fabales</taxon>
        <taxon>Fabaceae</taxon>
        <taxon>Papilionoideae</taxon>
        <taxon>50 kb inversion clade</taxon>
        <taxon>genistoids sensu lato</taxon>
        <taxon>core genistoids</taxon>
        <taxon>Genisteae</taxon>
        <taxon>Lupinus</taxon>
    </lineage>
</organism>
<dbReference type="InterPro" id="IPR039772">
    <property type="entry name" value="Bin3-like"/>
</dbReference>
<dbReference type="AlphaFoldDB" id="A0AAV1XMQ6"/>
<proteinExistence type="inferred from homology"/>
<dbReference type="Pfam" id="PF06859">
    <property type="entry name" value="Bin3"/>
    <property type="match status" value="2"/>
</dbReference>
<dbReference type="Proteomes" id="UP001497480">
    <property type="component" value="Unassembled WGS sequence"/>
</dbReference>
<accession>A0AAV1XMQ6</accession>
<keyword evidence="1" id="KW-0949">S-adenosyl-L-methionine</keyword>
<dbReference type="GO" id="GO:0032259">
    <property type="term" value="P:methylation"/>
    <property type="evidence" value="ECO:0007669"/>
    <property type="project" value="UniProtKB-KW"/>
</dbReference>
<dbReference type="SUPFAM" id="SSF53335">
    <property type="entry name" value="S-adenosyl-L-methionine-dependent methyltransferases"/>
    <property type="match status" value="1"/>
</dbReference>
<dbReference type="EMBL" id="CAXHTB010000016">
    <property type="protein sequence ID" value="CAL0322168.1"/>
    <property type="molecule type" value="Genomic_DNA"/>
</dbReference>
<feature type="domain" description="RNA methyltransferase bin3 C-terminal" evidence="2">
    <location>
        <begin position="135"/>
        <end position="216"/>
    </location>
</feature>
<dbReference type="GO" id="GO:0008171">
    <property type="term" value="F:O-methyltransferase activity"/>
    <property type="evidence" value="ECO:0007669"/>
    <property type="project" value="UniProtKB-UniRule"/>
</dbReference>
<sequence length="216" mass="25434">MRNELLLMNNMYDIILCLNTTHLIELNLEGHNLVTFFRRLWYNLKPKGRLVLDPKSLRPYGSNFYDSEAETKAMHLNPNETIISRMVNILTEEFWRELVDVERYYRRIYQINSNGECLVHRNSAAREFLELTMIQGGILVLEPQSLESYVKKDHGSKTNTVDLYPKEPSSVKDQDIKVLPDMIRKIMLDKIGFKCVEQINSHGENRFNRPILVFQK</sequence>
<dbReference type="InterPro" id="IPR029063">
    <property type="entry name" value="SAM-dependent_MTases_sf"/>
</dbReference>
<protein>
    <recommendedName>
        <fullName evidence="1">RNA methyltransferase</fullName>
        <ecNumber evidence="1">2.1.1.-</ecNumber>
    </recommendedName>
</protein>
<reference evidence="3 4" key="1">
    <citation type="submission" date="2024-03" db="EMBL/GenBank/DDBJ databases">
        <authorList>
            <person name="Martinez-Hernandez J."/>
        </authorList>
    </citation>
    <scope>NUCLEOTIDE SEQUENCE [LARGE SCALE GENOMIC DNA]</scope>
</reference>
<evidence type="ECO:0000313" key="3">
    <source>
        <dbReference type="EMBL" id="CAL0322168.1"/>
    </source>
</evidence>
<keyword evidence="1" id="KW-0808">Transferase</keyword>
<evidence type="ECO:0000256" key="1">
    <source>
        <dbReference type="RuleBase" id="RU367087"/>
    </source>
</evidence>
<comment type="similarity">
    <text evidence="1">Belongs to the methyltransferase superfamily.</text>
</comment>
<evidence type="ECO:0000259" key="2">
    <source>
        <dbReference type="Pfam" id="PF06859"/>
    </source>
</evidence>
<name>A0AAV1XMQ6_LUPLU</name>
<dbReference type="InterPro" id="IPR010675">
    <property type="entry name" value="Bin3_C"/>
</dbReference>
<comment type="caution">
    <text evidence="3">The sequence shown here is derived from an EMBL/GenBank/DDBJ whole genome shotgun (WGS) entry which is preliminary data.</text>
</comment>
<dbReference type="PANTHER" id="PTHR12315">
    <property type="entry name" value="BICOID-INTERACTING PROTEIN RELATED"/>
    <property type="match status" value="1"/>
</dbReference>
<dbReference type="PANTHER" id="PTHR12315:SF0">
    <property type="entry name" value="7SK SNRNA METHYLPHOSPHATE CAPPING ENZYME"/>
    <property type="match status" value="1"/>
</dbReference>
<gene>
    <name evidence="3" type="ORF">LLUT_LOCUS23228</name>
</gene>
<keyword evidence="1" id="KW-0489">Methyltransferase</keyword>
<dbReference type="EC" id="2.1.1.-" evidence="1"/>
<keyword evidence="4" id="KW-1185">Reference proteome</keyword>
<feature type="domain" description="RNA methyltransferase bin3 C-terminal" evidence="2">
    <location>
        <begin position="12"/>
        <end position="79"/>
    </location>
</feature>
<dbReference type="GO" id="GO:0040031">
    <property type="term" value="P:snRNA modification"/>
    <property type="evidence" value="ECO:0007669"/>
    <property type="project" value="TreeGrafter"/>
</dbReference>
<dbReference type="GO" id="GO:0017069">
    <property type="term" value="F:snRNA binding"/>
    <property type="evidence" value="ECO:0007669"/>
    <property type="project" value="TreeGrafter"/>
</dbReference>
<dbReference type="Gene3D" id="3.40.50.150">
    <property type="entry name" value="Vaccinia Virus protein VP39"/>
    <property type="match status" value="1"/>
</dbReference>
<evidence type="ECO:0000313" key="4">
    <source>
        <dbReference type="Proteomes" id="UP001497480"/>
    </source>
</evidence>